<dbReference type="Gene3D" id="3.40.630.30">
    <property type="match status" value="1"/>
</dbReference>
<evidence type="ECO:0000313" key="3">
    <source>
        <dbReference type="Proteomes" id="UP001240157"/>
    </source>
</evidence>
<dbReference type="InterPro" id="IPR016181">
    <property type="entry name" value="Acyl_CoA_acyltransferase"/>
</dbReference>
<dbReference type="InterPro" id="IPR051908">
    <property type="entry name" value="Ribosomal_N-acetyltransferase"/>
</dbReference>
<evidence type="ECO:0000313" key="2">
    <source>
        <dbReference type="EMBL" id="MDQ7175779.1"/>
    </source>
</evidence>
<keyword evidence="2" id="KW-0808">Transferase</keyword>
<sequence>MHYFKLPIDETYSLVKLELMHAGEVYDVINRERAHLNAFLDWVPHINSVEDELRFLKKMMTLEIENKVRVYAIYEKNQLIGTVDIHNIDTQNHTGEIGYWLSQHVTGQGVMTKAVRLLCDLAFNDLLLNRLEIRAQKENKASQRVAAKGGFRFIGEAREEVYRQGDYVTMYHYELLKRDFKPLKL</sequence>
<feature type="domain" description="N-acetyltransferase" evidence="1">
    <location>
        <begin position="28"/>
        <end position="178"/>
    </location>
</feature>
<comment type="caution">
    <text evidence="2">The sequence shown here is derived from an EMBL/GenBank/DDBJ whole genome shotgun (WGS) entry which is preliminary data.</text>
</comment>
<accession>A0ABD5AWB4</accession>
<evidence type="ECO:0000259" key="1">
    <source>
        <dbReference type="PROSITE" id="PS51186"/>
    </source>
</evidence>
<organism evidence="2 3">
    <name type="scientific">Staphylococcus chromogenes</name>
    <name type="common">Staphylococcus hyicus subsp. chromogenes</name>
    <dbReference type="NCBI Taxonomy" id="46126"/>
    <lineage>
        <taxon>Bacteria</taxon>
        <taxon>Bacillati</taxon>
        <taxon>Bacillota</taxon>
        <taxon>Bacilli</taxon>
        <taxon>Bacillales</taxon>
        <taxon>Staphylococcaceae</taxon>
        <taxon>Staphylococcus</taxon>
    </lineage>
</organism>
<dbReference type="PANTHER" id="PTHR43441:SF11">
    <property type="entry name" value="RIBOSOMAL-PROTEIN-SERINE ACETYLTRANSFERASE"/>
    <property type="match status" value="1"/>
</dbReference>
<dbReference type="Proteomes" id="UP001240157">
    <property type="component" value="Unassembled WGS sequence"/>
</dbReference>
<dbReference type="InterPro" id="IPR000182">
    <property type="entry name" value="GNAT_dom"/>
</dbReference>
<proteinExistence type="predicted"/>
<dbReference type="PROSITE" id="PS51186">
    <property type="entry name" value="GNAT"/>
    <property type="match status" value="1"/>
</dbReference>
<dbReference type="Pfam" id="PF13302">
    <property type="entry name" value="Acetyltransf_3"/>
    <property type="match status" value="1"/>
</dbReference>
<dbReference type="EC" id="2.-.-.-" evidence="2"/>
<dbReference type="SUPFAM" id="SSF55729">
    <property type="entry name" value="Acyl-CoA N-acyltransferases (Nat)"/>
    <property type="match status" value="1"/>
</dbReference>
<dbReference type="RefSeq" id="WP_037572822.1">
    <property type="nucleotide sequence ID" value="NZ_BMDK01000001.1"/>
</dbReference>
<reference evidence="2 3" key="1">
    <citation type="submission" date="2023-08" db="EMBL/GenBank/DDBJ databases">
        <title>Whole genome sequencing of Staphylococcus chromogenes NNSch 2386.</title>
        <authorList>
            <person name="Kropotov V.S."/>
            <person name="Boriskina E.V."/>
            <person name="Gordinskaya N.A."/>
            <person name="Shkurkina I.S."/>
            <person name="Kryazhev D.V."/>
            <person name="Alekseeva A.E."/>
            <person name="Makhova M.A."/>
        </authorList>
    </citation>
    <scope>NUCLEOTIDE SEQUENCE [LARGE SCALE GENOMIC DNA]</scope>
    <source>
        <strain evidence="2 3">NNSch 2386</strain>
    </source>
</reference>
<dbReference type="GO" id="GO:0016740">
    <property type="term" value="F:transferase activity"/>
    <property type="evidence" value="ECO:0007669"/>
    <property type="project" value="UniProtKB-KW"/>
</dbReference>
<dbReference type="EMBL" id="JAVGJF010000040">
    <property type="protein sequence ID" value="MDQ7175779.1"/>
    <property type="molecule type" value="Genomic_DNA"/>
</dbReference>
<gene>
    <name evidence="2" type="ORF">RCF65_07215</name>
</gene>
<dbReference type="AlphaFoldDB" id="A0ABD5AWB4"/>
<protein>
    <submittedName>
        <fullName evidence="2">GNAT family protein</fullName>
        <ecNumber evidence="2">2.-.-.-</ecNumber>
    </submittedName>
</protein>
<dbReference type="PANTHER" id="PTHR43441">
    <property type="entry name" value="RIBOSOMAL-PROTEIN-SERINE ACETYLTRANSFERASE"/>
    <property type="match status" value="1"/>
</dbReference>
<name>A0ABD5AWB4_STACR</name>